<dbReference type="PANTHER" id="PTHR11941:SF54">
    <property type="entry name" value="ENOYL-COA HYDRATASE, MITOCHONDRIAL"/>
    <property type="match status" value="1"/>
</dbReference>
<evidence type="ECO:0000256" key="1">
    <source>
        <dbReference type="ARBA" id="ARBA00005254"/>
    </source>
</evidence>
<dbReference type="InterPro" id="IPR029045">
    <property type="entry name" value="ClpP/crotonase-like_dom_sf"/>
</dbReference>
<dbReference type="CDD" id="cd06558">
    <property type="entry name" value="crotonase-like"/>
    <property type="match status" value="1"/>
</dbReference>
<accession>A0A7U8K6R5</accession>
<gene>
    <name evidence="4" type="ORF">BANG_01905</name>
</gene>
<evidence type="ECO:0000256" key="2">
    <source>
        <dbReference type="ARBA" id="ARBA00023239"/>
    </source>
</evidence>
<dbReference type="PANTHER" id="PTHR11941">
    <property type="entry name" value="ENOYL-COA HYDRATASE-RELATED"/>
    <property type="match status" value="1"/>
</dbReference>
<dbReference type="InterPro" id="IPR001753">
    <property type="entry name" value="Enoyl-CoA_hydra/iso"/>
</dbReference>
<reference evidence="4 5" key="1">
    <citation type="submission" date="2009-01" db="EMBL/GenBank/DDBJ databases">
        <title>The Genome Sequence of Brucella neotomae 5K33.</title>
        <authorList>
            <consortium name="The Broad Institute Genome Sequencing Platform"/>
            <person name="Ward D."/>
            <person name="Young S.K."/>
            <person name="Kodira C.D."/>
            <person name="Zeng Q."/>
            <person name="Koehrsen M."/>
            <person name="Alvarado L."/>
            <person name="Berlin A."/>
            <person name="Borenstein D."/>
            <person name="Chen Z."/>
            <person name="Engels R."/>
            <person name="Freedman E."/>
            <person name="Gellesch M."/>
            <person name="Goldberg J."/>
            <person name="Griggs A."/>
            <person name="Gujja S."/>
            <person name="Heiman D."/>
            <person name="Hepburn T."/>
            <person name="Howarth C."/>
            <person name="Jen D."/>
            <person name="Larson L."/>
            <person name="Lewis B."/>
            <person name="Mehta T."/>
            <person name="Park D."/>
            <person name="Pearson M."/>
            <person name="Roberts A."/>
            <person name="Saif S."/>
            <person name="Shea T."/>
            <person name="Shenoy N."/>
            <person name="Sisk P."/>
            <person name="Stolte C."/>
            <person name="Sykes S."/>
            <person name="Walk T."/>
            <person name="White J."/>
            <person name="Yandava C."/>
            <person name="Whatmore A.M."/>
            <person name="Perrett L.L."/>
            <person name="O'Callaghan D."/>
            <person name="Nusbaum C."/>
            <person name="Galagan J."/>
            <person name="Birren B."/>
        </authorList>
    </citation>
    <scope>NUCLEOTIDE SEQUENCE [LARGE SCALE GENOMIC DNA]</scope>
    <source>
        <strain evidence="4 5">5K33</strain>
    </source>
</reference>
<dbReference type="NCBIfam" id="NF006007">
    <property type="entry name" value="PRK08138.1"/>
    <property type="match status" value="1"/>
</dbReference>
<dbReference type="AlphaFoldDB" id="A0A7U8K6R5"/>
<dbReference type="Gene3D" id="3.90.226.10">
    <property type="entry name" value="2-enoyl-CoA Hydratase, Chain A, domain 1"/>
    <property type="match status" value="1"/>
</dbReference>
<dbReference type="GO" id="GO:0006635">
    <property type="term" value="P:fatty acid beta-oxidation"/>
    <property type="evidence" value="ECO:0007669"/>
    <property type="project" value="TreeGrafter"/>
</dbReference>
<dbReference type="Pfam" id="PF00378">
    <property type="entry name" value="ECH_1"/>
    <property type="match status" value="1"/>
</dbReference>
<sequence length="297" mass="31963">MLSECFIEYCSTQHKMKFNSIAGGSTSGTMWDGMGNKMSEATDVVIETRPADGVALLELNRPDALNAVNMDVRQKLAASADSLVEDPDIRVIVIAGRGGNFAAGSDVKVFAQTGAGSLLAQRMHRYWESLAHCPKPVIAAVEGYALGGGCELAMHADIIVAARTASFGQPEIKLGLMPGAGGTQRLLRAIGKYKTMLLALTGEMLPATEAEKYGLVSRLSEEGEALEEALKLARKIALMPALAAEQIKEAVMYGEDAPLETALRLERKAFQLLFDTEDKREGIDAFLTKRKPAFKGR</sequence>
<keyword evidence="2" id="KW-0456">Lyase</keyword>
<name>A0A7U8K6R5_BRUNE</name>
<dbReference type="PROSITE" id="PS00166">
    <property type="entry name" value="ENOYL_COA_HYDRATASE"/>
    <property type="match status" value="1"/>
</dbReference>
<dbReference type="GO" id="GO:0016836">
    <property type="term" value="F:hydro-lyase activity"/>
    <property type="evidence" value="ECO:0007669"/>
    <property type="project" value="UniProtKB-ARBA"/>
</dbReference>
<dbReference type="Gene3D" id="1.10.12.10">
    <property type="entry name" value="Lyase 2-enoyl-coa Hydratase, Chain A, domain 2"/>
    <property type="match status" value="1"/>
</dbReference>
<comment type="similarity">
    <text evidence="1 3">Belongs to the enoyl-CoA hydratase/isomerase family.</text>
</comment>
<evidence type="ECO:0000313" key="5">
    <source>
        <dbReference type="Proteomes" id="UP000005727"/>
    </source>
</evidence>
<proteinExistence type="inferred from homology"/>
<dbReference type="SUPFAM" id="SSF52096">
    <property type="entry name" value="ClpP/crotonase"/>
    <property type="match status" value="1"/>
</dbReference>
<evidence type="ECO:0000256" key="3">
    <source>
        <dbReference type="RuleBase" id="RU003707"/>
    </source>
</evidence>
<protein>
    <submittedName>
        <fullName evidence="4">Enoyl-CoA hydratase</fullName>
    </submittedName>
</protein>
<keyword evidence="5" id="KW-1185">Reference proteome</keyword>
<organism evidence="4 5">
    <name type="scientific">Brucella neotomae 5K33</name>
    <dbReference type="NCBI Taxonomy" id="520456"/>
    <lineage>
        <taxon>Bacteria</taxon>
        <taxon>Pseudomonadati</taxon>
        <taxon>Pseudomonadota</taxon>
        <taxon>Alphaproteobacteria</taxon>
        <taxon>Hyphomicrobiales</taxon>
        <taxon>Brucellaceae</taxon>
        <taxon>Brucella/Ochrobactrum group</taxon>
        <taxon>Brucella</taxon>
    </lineage>
</organism>
<dbReference type="FunFam" id="3.90.226.10:FF:000009">
    <property type="entry name" value="Carnitinyl-CoA dehydratase"/>
    <property type="match status" value="1"/>
</dbReference>
<dbReference type="InterPro" id="IPR018376">
    <property type="entry name" value="Enoyl-CoA_hyd/isom_CS"/>
</dbReference>
<dbReference type="InterPro" id="IPR014748">
    <property type="entry name" value="Enoyl-CoA_hydra_C"/>
</dbReference>
<dbReference type="FunFam" id="1.10.12.10:FF:000001">
    <property type="entry name" value="Probable enoyl-CoA hydratase, mitochondrial"/>
    <property type="match status" value="1"/>
</dbReference>
<evidence type="ECO:0000313" key="4">
    <source>
        <dbReference type="EMBL" id="EEY02174.1"/>
    </source>
</evidence>
<dbReference type="Proteomes" id="UP000005727">
    <property type="component" value="Unassembled WGS sequence"/>
</dbReference>
<dbReference type="EMBL" id="EQ999575">
    <property type="protein sequence ID" value="EEY02174.1"/>
    <property type="molecule type" value="Genomic_DNA"/>
</dbReference>